<dbReference type="InterPro" id="IPR002068">
    <property type="entry name" value="A-crystallin/Hsp20_dom"/>
</dbReference>
<dbReference type="Gene3D" id="2.60.40.790">
    <property type="match status" value="1"/>
</dbReference>
<dbReference type="EMBL" id="VOIH02000002">
    <property type="protein sequence ID" value="KAF3453539.1"/>
    <property type="molecule type" value="Genomic_DNA"/>
</dbReference>
<dbReference type="PANTHER" id="PTHR47838">
    <property type="entry name" value="21.7 KDA CLASS VI HEAT SHOCK PROTEIN"/>
    <property type="match status" value="1"/>
</dbReference>
<feature type="region of interest" description="Disordered" evidence="3">
    <location>
        <begin position="178"/>
        <end position="200"/>
    </location>
</feature>
<dbReference type="PANTHER" id="PTHR47838:SF1">
    <property type="entry name" value="21.7 KDA CLASS VI HEAT SHOCK PROTEIN"/>
    <property type="match status" value="1"/>
</dbReference>
<gene>
    <name evidence="5" type="ORF">FNV43_RR03979</name>
</gene>
<evidence type="ECO:0000313" key="5">
    <source>
        <dbReference type="EMBL" id="KAF3453539.1"/>
    </source>
</evidence>
<sequence>MTGRKQLEVVRELEHVSPQRWCVSLRDDVFKRFMSQGNPTVQKVFGDGSLFSPLLFGKYFDPSDAFPLWEFESDILLSNLRSSGQSTVDWFQTDQDYVLKAELPGTGKNNVQVDAAVGEKVVEISGQWKQQRDTKMEWRSGHWWEYGYVRKLELPEDADCRRIEAFLTNDLLLEIKIPKKPLDSDPKQGTDLPPRNSEAV</sequence>
<comment type="caution">
    <text evidence="5">The sequence shown here is derived from an EMBL/GenBank/DDBJ whole genome shotgun (WGS) entry which is preliminary data.</text>
</comment>
<evidence type="ECO:0000313" key="6">
    <source>
        <dbReference type="Proteomes" id="UP000796880"/>
    </source>
</evidence>
<dbReference type="Pfam" id="PF00011">
    <property type="entry name" value="HSP20"/>
    <property type="match status" value="1"/>
</dbReference>
<evidence type="ECO:0000256" key="1">
    <source>
        <dbReference type="PROSITE-ProRule" id="PRU00285"/>
    </source>
</evidence>
<feature type="domain" description="SHSP" evidence="4">
    <location>
        <begin position="79"/>
        <end position="195"/>
    </location>
</feature>
<accession>A0A8K0HKY3</accession>
<dbReference type="AlphaFoldDB" id="A0A8K0HKY3"/>
<protein>
    <recommendedName>
        <fullName evidence="4">SHSP domain-containing protein</fullName>
    </recommendedName>
</protein>
<reference evidence="5" key="1">
    <citation type="submission" date="2020-03" db="EMBL/GenBank/DDBJ databases">
        <title>A high-quality chromosome-level genome assembly of a woody plant with both climbing and erect habits, Rhamnella rubrinervis.</title>
        <authorList>
            <person name="Lu Z."/>
            <person name="Yang Y."/>
            <person name="Zhu X."/>
            <person name="Sun Y."/>
        </authorList>
    </citation>
    <scope>NUCLEOTIDE SEQUENCE</scope>
    <source>
        <strain evidence="5">BYM</strain>
        <tissue evidence="5">Leaf</tissue>
    </source>
</reference>
<name>A0A8K0HKY3_9ROSA</name>
<dbReference type="SUPFAM" id="SSF49764">
    <property type="entry name" value="HSP20-like chaperones"/>
    <property type="match status" value="1"/>
</dbReference>
<evidence type="ECO:0000256" key="2">
    <source>
        <dbReference type="RuleBase" id="RU003616"/>
    </source>
</evidence>
<evidence type="ECO:0000256" key="3">
    <source>
        <dbReference type="SAM" id="MobiDB-lite"/>
    </source>
</evidence>
<dbReference type="Proteomes" id="UP000796880">
    <property type="component" value="Unassembled WGS sequence"/>
</dbReference>
<keyword evidence="6" id="KW-1185">Reference proteome</keyword>
<organism evidence="5 6">
    <name type="scientific">Rhamnella rubrinervis</name>
    <dbReference type="NCBI Taxonomy" id="2594499"/>
    <lineage>
        <taxon>Eukaryota</taxon>
        <taxon>Viridiplantae</taxon>
        <taxon>Streptophyta</taxon>
        <taxon>Embryophyta</taxon>
        <taxon>Tracheophyta</taxon>
        <taxon>Spermatophyta</taxon>
        <taxon>Magnoliopsida</taxon>
        <taxon>eudicotyledons</taxon>
        <taxon>Gunneridae</taxon>
        <taxon>Pentapetalae</taxon>
        <taxon>rosids</taxon>
        <taxon>fabids</taxon>
        <taxon>Rosales</taxon>
        <taxon>Rhamnaceae</taxon>
        <taxon>rhamnoid group</taxon>
        <taxon>Rhamneae</taxon>
        <taxon>Rhamnella</taxon>
    </lineage>
</organism>
<dbReference type="InterPro" id="IPR008978">
    <property type="entry name" value="HSP20-like_chaperone"/>
</dbReference>
<feature type="compositionally biased region" description="Basic and acidic residues" evidence="3">
    <location>
        <begin position="178"/>
        <end position="188"/>
    </location>
</feature>
<proteinExistence type="inferred from homology"/>
<evidence type="ECO:0000259" key="4">
    <source>
        <dbReference type="PROSITE" id="PS01031"/>
    </source>
</evidence>
<comment type="similarity">
    <text evidence="1 2">Belongs to the small heat shock protein (HSP20) family.</text>
</comment>
<dbReference type="OrthoDB" id="1431247at2759"/>
<dbReference type="PROSITE" id="PS01031">
    <property type="entry name" value="SHSP"/>
    <property type="match status" value="1"/>
</dbReference>